<keyword evidence="3" id="KW-0964">Secreted</keyword>
<dbReference type="Proteomes" id="UP000001593">
    <property type="component" value="Unassembled WGS sequence"/>
</dbReference>
<dbReference type="eggNOG" id="ENOG502SZ29">
    <property type="taxonomic scope" value="Eukaryota"/>
</dbReference>
<dbReference type="EMBL" id="DS472277">
    <property type="protein sequence ID" value="EDO27974.1"/>
    <property type="molecule type" value="Genomic_DNA"/>
</dbReference>
<feature type="domain" description="ILEI/PANDER" evidence="6">
    <location>
        <begin position="91"/>
        <end position="179"/>
    </location>
</feature>
<evidence type="ECO:0000256" key="3">
    <source>
        <dbReference type="ARBA" id="ARBA00022525"/>
    </source>
</evidence>
<evidence type="ECO:0000256" key="5">
    <source>
        <dbReference type="ARBA" id="ARBA00023157"/>
    </source>
</evidence>
<dbReference type="PANTHER" id="PTHR14592">
    <property type="entry name" value="UNCHARACTERIZED FAM3"/>
    <property type="match status" value="1"/>
</dbReference>
<evidence type="ECO:0000256" key="2">
    <source>
        <dbReference type="ARBA" id="ARBA00010905"/>
    </source>
</evidence>
<dbReference type="PhylomeDB" id="A7T7S5"/>
<dbReference type="PROSITE" id="PS52031">
    <property type="entry name" value="GG_LECTIN"/>
    <property type="match status" value="1"/>
</dbReference>
<dbReference type="InParanoid" id="A7T7S5"/>
<keyword evidence="5" id="KW-1015">Disulfide bond</keyword>
<gene>
    <name evidence="7" type="ORF">NEMVEDRAFT_v1g223501</name>
</gene>
<dbReference type="Pfam" id="PF15711">
    <property type="entry name" value="ILEI"/>
    <property type="match status" value="1"/>
</dbReference>
<dbReference type="GO" id="GO:0005576">
    <property type="term" value="C:extracellular region"/>
    <property type="evidence" value="ECO:0007669"/>
    <property type="project" value="UniProtKB-SubCell"/>
</dbReference>
<evidence type="ECO:0000313" key="7">
    <source>
        <dbReference type="EMBL" id="EDO27974.1"/>
    </source>
</evidence>
<proteinExistence type="inferred from homology"/>
<keyword evidence="4" id="KW-0732">Signal</keyword>
<comment type="subcellular location">
    <subcellularLocation>
        <location evidence="1">Secreted</location>
    </subcellularLocation>
</comment>
<dbReference type="HOGENOM" id="CLU_1257393_0_0_1"/>
<dbReference type="InterPro" id="IPR039477">
    <property type="entry name" value="ILEI/PANDER_dom"/>
</dbReference>
<evidence type="ECO:0000259" key="6">
    <source>
        <dbReference type="Pfam" id="PF15711"/>
    </source>
</evidence>
<organism evidence="7 8">
    <name type="scientific">Nematostella vectensis</name>
    <name type="common">Starlet sea anemone</name>
    <dbReference type="NCBI Taxonomy" id="45351"/>
    <lineage>
        <taxon>Eukaryota</taxon>
        <taxon>Metazoa</taxon>
        <taxon>Cnidaria</taxon>
        <taxon>Anthozoa</taxon>
        <taxon>Hexacorallia</taxon>
        <taxon>Actiniaria</taxon>
        <taxon>Edwardsiidae</taxon>
        <taxon>Nematostella</taxon>
    </lineage>
</organism>
<comment type="similarity">
    <text evidence="2">Belongs to the FAM3 family.</text>
</comment>
<evidence type="ECO:0000256" key="1">
    <source>
        <dbReference type="ARBA" id="ARBA00004613"/>
    </source>
</evidence>
<evidence type="ECO:0000313" key="8">
    <source>
        <dbReference type="Proteomes" id="UP000001593"/>
    </source>
</evidence>
<name>A7T7S5_NEMVE</name>
<dbReference type="AlphaFoldDB" id="A7T7S5"/>
<dbReference type="InterPro" id="IPR039220">
    <property type="entry name" value="FAM3"/>
</dbReference>
<reference evidence="7 8" key="1">
    <citation type="journal article" date="2007" name="Science">
        <title>Sea anemone genome reveals ancestral eumetazoan gene repertoire and genomic organization.</title>
        <authorList>
            <person name="Putnam N.H."/>
            <person name="Srivastava M."/>
            <person name="Hellsten U."/>
            <person name="Dirks B."/>
            <person name="Chapman J."/>
            <person name="Salamov A."/>
            <person name="Terry A."/>
            <person name="Shapiro H."/>
            <person name="Lindquist E."/>
            <person name="Kapitonov V.V."/>
            <person name="Jurka J."/>
            <person name="Genikhovich G."/>
            <person name="Grigoriev I.V."/>
            <person name="Lucas S.M."/>
            <person name="Steele R.E."/>
            <person name="Finnerty J.R."/>
            <person name="Technau U."/>
            <person name="Martindale M.Q."/>
            <person name="Rokhsar D.S."/>
        </authorList>
    </citation>
    <scope>NUCLEOTIDE SEQUENCE [LARGE SCALE GENOMIC DNA]</scope>
    <source>
        <strain evidence="8">CH2 X CH6</strain>
    </source>
</reference>
<keyword evidence="8" id="KW-1185">Reference proteome</keyword>
<sequence length="220" mass="23832">MAEANCSSVNYHDGKAPMNLCEMIADTGQQLTTKASAHARMTRIEVSSDFRICVRGTRVQPALSVTWSTGWKLPAASVPRGSRDETASFQRGHNVASFTMAGSLISKTCFDTYGDPSAGAKMRDYITALPDNTLILIAIRDTGNSYVTDAHEALRSIGAKDPLTPAFRASWWLIGHKGGSRDWVKQGGADQFKGPSGGNTSIPREGCFLNGHPTEEWCYL</sequence>
<protein>
    <recommendedName>
        <fullName evidence="6">ILEI/PANDER domain-containing protein</fullName>
    </recommendedName>
</protein>
<evidence type="ECO:0000256" key="4">
    <source>
        <dbReference type="ARBA" id="ARBA00022729"/>
    </source>
</evidence>
<accession>A7T7S5</accession>